<keyword evidence="2" id="KW-1185">Reference proteome</keyword>
<evidence type="ECO:0000313" key="1">
    <source>
        <dbReference type="EMBL" id="CAG8456505.1"/>
    </source>
</evidence>
<name>A0ACA9K769_9GLOM</name>
<dbReference type="Proteomes" id="UP000789860">
    <property type="component" value="Unassembled WGS sequence"/>
</dbReference>
<reference evidence="1" key="1">
    <citation type="submission" date="2021-06" db="EMBL/GenBank/DDBJ databases">
        <authorList>
            <person name="Kallberg Y."/>
            <person name="Tangrot J."/>
            <person name="Rosling A."/>
        </authorList>
    </citation>
    <scope>NUCLEOTIDE SEQUENCE</scope>
    <source>
        <strain evidence="1">AU212A</strain>
    </source>
</reference>
<gene>
    <name evidence="1" type="ORF">SCALOS_LOCUS1422</name>
</gene>
<accession>A0ACA9K769</accession>
<organism evidence="1 2">
    <name type="scientific">Scutellospora calospora</name>
    <dbReference type="NCBI Taxonomy" id="85575"/>
    <lineage>
        <taxon>Eukaryota</taxon>
        <taxon>Fungi</taxon>
        <taxon>Fungi incertae sedis</taxon>
        <taxon>Mucoromycota</taxon>
        <taxon>Glomeromycotina</taxon>
        <taxon>Glomeromycetes</taxon>
        <taxon>Diversisporales</taxon>
        <taxon>Gigasporaceae</taxon>
        <taxon>Scutellospora</taxon>
    </lineage>
</organism>
<protein>
    <submittedName>
        <fullName evidence="1">6652_t:CDS:1</fullName>
    </submittedName>
</protein>
<feature type="non-terminal residue" evidence="1">
    <location>
        <position position="1"/>
    </location>
</feature>
<proteinExistence type="predicted"/>
<comment type="caution">
    <text evidence="1">The sequence shown here is derived from an EMBL/GenBank/DDBJ whole genome shotgun (WGS) entry which is preliminary data.</text>
</comment>
<evidence type="ECO:0000313" key="2">
    <source>
        <dbReference type="Proteomes" id="UP000789860"/>
    </source>
</evidence>
<sequence>QIQNEEMEETFTVFKRKINYINQEKLEIEVEIISTFMEAQKAYEKINCDWRELKPASETPLPEEVPKWSSKCLKDSSTHLYPISLLWYPEPPLCLTHHTSCPIKNIQK</sequence>
<dbReference type="EMBL" id="CAJVPM010000973">
    <property type="protein sequence ID" value="CAG8456505.1"/>
    <property type="molecule type" value="Genomic_DNA"/>
</dbReference>